<dbReference type="InterPro" id="IPR001073">
    <property type="entry name" value="C1q_dom"/>
</dbReference>
<dbReference type="EMBL" id="UYJE01002662">
    <property type="protein sequence ID" value="VDI12695.1"/>
    <property type="molecule type" value="Genomic_DNA"/>
</dbReference>
<gene>
    <name evidence="5" type="ORF">MGAL_10B075122</name>
</gene>
<dbReference type="SUPFAM" id="SSF49842">
    <property type="entry name" value="TNF-like"/>
    <property type="match status" value="1"/>
</dbReference>
<dbReference type="GO" id="GO:0005576">
    <property type="term" value="C:extracellular region"/>
    <property type="evidence" value="ECO:0007669"/>
    <property type="project" value="UniProtKB-SubCell"/>
</dbReference>
<evidence type="ECO:0000313" key="6">
    <source>
        <dbReference type="Proteomes" id="UP000596742"/>
    </source>
</evidence>
<evidence type="ECO:0000313" key="5">
    <source>
        <dbReference type="EMBL" id="VDI12695.1"/>
    </source>
</evidence>
<dbReference type="InterPro" id="IPR008983">
    <property type="entry name" value="Tumour_necrosis_fac-like_dom"/>
</dbReference>
<dbReference type="Pfam" id="PF00386">
    <property type="entry name" value="C1q"/>
    <property type="match status" value="1"/>
</dbReference>
<dbReference type="PANTHER" id="PTHR22923">
    <property type="entry name" value="CEREBELLIN-RELATED"/>
    <property type="match status" value="1"/>
</dbReference>
<feature type="domain" description="C1q" evidence="4">
    <location>
        <begin position="31"/>
        <end position="168"/>
    </location>
</feature>
<dbReference type="PANTHER" id="PTHR22923:SF116">
    <property type="entry name" value="C1Q DOMAIN-CONTAINING PROTEIN"/>
    <property type="match status" value="1"/>
</dbReference>
<keyword evidence="6" id="KW-1185">Reference proteome</keyword>
<dbReference type="OrthoDB" id="6154955at2759"/>
<evidence type="ECO:0000256" key="3">
    <source>
        <dbReference type="ARBA" id="ARBA00022729"/>
    </source>
</evidence>
<dbReference type="Gene3D" id="2.60.120.40">
    <property type="match status" value="1"/>
</dbReference>
<keyword evidence="3" id="KW-0732">Signal</keyword>
<evidence type="ECO:0000256" key="1">
    <source>
        <dbReference type="ARBA" id="ARBA00004613"/>
    </source>
</evidence>
<dbReference type="AlphaFoldDB" id="A0A8B6D039"/>
<dbReference type="InterPro" id="IPR050822">
    <property type="entry name" value="Cerebellin_Synaptic_Org"/>
</dbReference>
<sequence length="168" mass="18096">MPAAITEDLRRGISKELPKRIIPSLDGRVPTASSTAAFYALMTLHNERLGIHQPIVFQNVITNDGNGYDKNTGVFKAAVAGTYSFTTTIMSHWTQDISVELIKDGHNVGSIYCGNTATYGVGSQSVIIHMAVGDDFWVRVADNSHNTGNNKIYGGGFSSISGFLINSL</sequence>
<dbReference type="PRINTS" id="PR00007">
    <property type="entry name" value="COMPLEMNTC1Q"/>
</dbReference>
<proteinExistence type="predicted"/>
<accession>A0A8B6D039</accession>
<dbReference type="SMART" id="SM00110">
    <property type="entry name" value="C1Q"/>
    <property type="match status" value="1"/>
</dbReference>
<evidence type="ECO:0000259" key="4">
    <source>
        <dbReference type="PROSITE" id="PS50871"/>
    </source>
</evidence>
<evidence type="ECO:0000256" key="2">
    <source>
        <dbReference type="ARBA" id="ARBA00022525"/>
    </source>
</evidence>
<comment type="caution">
    <text evidence="5">The sequence shown here is derived from an EMBL/GenBank/DDBJ whole genome shotgun (WGS) entry which is preliminary data.</text>
</comment>
<name>A0A8B6D039_MYTGA</name>
<dbReference type="Proteomes" id="UP000596742">
    <property type="component" value="Unassembled WGS sequence"/>
</dbReference>
<reference evidence="5" key="1">
    <citation type="submission" date="2018-11" db="EMBL/GenBank/DDBJ databases">
        <authorList>
            <person name="Alioto T."/>
            <person name="Alioto T."/>
        </authorList>
    </citation>
    <scope>NUCLEOTIDE SEQUENCE</scope>
</reference>
<protein>
    <recommendedName>
        <fullName evidence="4">C1q domain-containing protein</fullName>
    </recommendedName>
</protein>
<dbReference type="PROSITE" id="PS50871">
    <property type="entry name" value="C1Q"/>
    <property type="match status" value="1"/>
</dbReference>
<keyword evidence="2" id="KW-0964">Secreted</keyword>
<comment type="subcellular location">
    <subcellularLocation>
        <location evidence="1">Secreted</location>
    </subcellularLocation>
</comment>
<organism evidence="5 6">
    <name type="scientific">Mytilus galloprovincialis</name>
    <name type="common">Mediterranean mussel</name>
    <dbReference type="NCBI Taxonomy" id="29158"/>
    <lineage>
        <taxon>Eukaryota</taxon>
        <taxon>Metazoa</taxon>
        <taxon>Spiralia</taxon>
        <taxon>Lophotrochozoa</taxon>
        <taxon>Mollusca</taxon>
        <taxon>Bivalvia</taxon>
        <taxon>Autobranchia</taxon>
        <taxon>Pteriomorphia</taxon>
        <taxon>Mytilida</taxon>
        <taxon>Mytiloidea</taxon>
        <taxon>Mytilidae</taxon>
        <taxon>Mytilinae</taxon>
        <taxon>Mytilus</taxon>
    </lineage>
</organism>